<evidence type="ECO:0000313" key="3">
    <source>
        <dbReference type="EMBL" id="GJE27116.1"/>
    </source>
</evidence>
<reference evidence="3" key="1">
    <citation type="journal article" date="2021" name="Front. Microbiol.">
        <title>Comprehensive Comparative Genomics and Phenotyping of Methylobacterium Species.</title>
        <authorList>
            <person name="Alessa O."/>
            <person name="Ogura Y."/>
            <person name="Fujitani Y."/>
            <person name="Takami H."/>
            <person name="Hayashi T."/>
            <person name="Sahin N."/>
            <person name="Tani A."/>
        </authorList>
    </citation>
    <scope>NUCLEOTIDE SEQUENCE</scope>
    <source>
        <strain evidence="3">NBRC 15689</strain>
    </source>
</reference>
<evidence type="ECO:0000313" key="4">
    <source>
        <dbReference type="Proteomes" id="UP001055156"/>
    </source>
</evidence>
<feature type="compositionally biased region" description="Pro residues" evidence="1">
    <location>
        <begin position="79"/>
        <end position="89"/>
    </location>
</feature>
<reference evidence="3" key="2">
    <citation type="submission" date="2021-08" db="EMBL/GenBank/DDBJ databases">
        <authorList>
            <person name="Tani A."/>
            <person name="Ola A."/>
            <person name="Ogura Y."/>
            <person name="Katsura K."/>
            <person name="Hayashi T."/>
        </authorList>
    </citation>
    <scope>NUCLEOTIDE SEQUENCE</scope>
    <source>
        <strain evidence="3">NBRC 15689</strain>
    </source>
</reference>
<dbReference type="EMBL" id="BPQV01000005">
    <property type="protein sequence ID" value="GJE27116.1"/>
    <property type="molecule type" value="Genomic_DNA"/>
</dbReference>
<feature type="signal peptide" evidence="2">
    <location>
        <begin position="1"/>
        <end position="21"/>
    </location>
</feature>
<comment type="caution">
    <text evidence="3">The sequence shown here is derived from an EMBL/GenBank/DDBJ whole genome shotgun (WGS) entry which is preliminary data.</text>
</comment>
<keyword evidence="2" id="KW-0732">Signal</keyword>
<dbReference type="Proteomes" id="UP001055156">
    <property type="component" value="Unassembled WGS sequence"/>
</dbReference>
<gene>
    <name evidence="3" type="ORF">LKMONMHP_1972</name>
</gene>
<dbReference type="RefSeq" id="WP_238310979.1">
    <property type="nucleotide sequence ID" value="NZ_BPQV01000005.1"/>
</dbReference>
<feature type="region of interest" description="Disordered" evidence="1">
    <location>
        <begin position="79"/>
        <end position="114"/>
    </location>
</feature>
<sequence>MRSLLLAVLAGAALGPSSASAQEPLFLRIRPNPAPEAASGGADRSDAAVAAAAHEAVWERANRRARIAIASVCTGCLPPPPRAVPPAPAPTEAAAAEPPAGPSIRTIAQKTGEP</sequence>
<proteinExistence type="predicted"/>
<evidence type="ECO:0000256" key="2">
    <source>
        <dbReference type="SAM" id="SignalP"/>
    </source>
</evidence>
<accession>A0ABQ4T7V6</accession>
<feature type="chain" id="PRO_5047086612" evidence="2">
    <location>
        <begin position="22"/>
        <end position="114"/>
    </location>
</feature>
<keyword evidence="4" id="KW-1185">Reference proteome</keyword>
<protein>
    <submittedName>
        <fullName evidence="3">Uncharacterized protein</fullName>
    </submittedName>
</protein>
<evidence type="ECO:0000256" key="1">
    <source>
        <dbReference type="SAM" id="MobiDB-lite"/>
    </source>
</evidence>
<name>A0ABQ4T7V6_METOR</name>
<organism evidence="3 4">
    <name type="scientific">Methylobacterium organophilum</name>
    <dbReference type="NCBI Taxonomy" id="410"/>
    <lineage>
        <taxon>Bacteria</taxon>
        <taxon>Pseudomonadati</taxon>
        <taxon>Pseudomonadota</taxon>
        <taxon>Alphaproteobacteria</taxon>
        <taxon>Hyphomicrobiales</taxon>
        <taxon>Methylobacteriaceae</taxon>
        <taxon>Methylobacterium</taxon>
    </lineage>
</organism>